<proteinExistence type="predicted"/>
<evidence type="ECO:0000313" key="1">
    <source>
        <dbReference type="EMBL" id="MEL0550725.1"/>
    </source>
</evidence>
<protein>
    <submittedName>
        <fullName evidence="1">Uncharacterized protein</fullName>
    </submittedName>
</protein>
<name>A0ABU9F315_9ENTR</name>
<dbReference type="Proteomes" id="UP001312893">
    <property type="component" value="Unassembled WGS sequence"/>
</dbReference>
<reference evidence="1 2" key="1">
    <citation type="submission" date="2024-04" db="EMBL/GenBank/DDBJ databases">
        <title>Two novel Raoultella species associated with bleeding cankers of broadleaf hosts, Raoultella scottia sp. nov. and Raoultella lignicola sp. nov.</title>
        <authorList>
            <person name="Brady C.L."/>
        </authorList>
    </citation>
    <scope>NUCLEOTIDE SEQUENCE [LARGE SCALE GENOMIC DNA]</scope>
    <source>
        <strain evidence="1 2">TW_WC1a.1</strain>
    </source>
</reference>
<dbReference type="EMBL" id="JARXNK020000097">
    <property type="protein sequence ID" value="MEL0550725.1"/>
    <property type="molecule type" value="Genomic_DNA"/>
</dbReference>
<dbReference type="RefSeq" id="WP_187042609.1">
    <property type="nucleotide sequence ID" value="NZ_JARXNK020000097.1"/>
</dbReference>
<gene>
    <name evidence="1" type="ORF">QFI96_003295</name>
</gene>
<evidence type="ECO:0000313" key="2">
    <source>
        <dbReference type="Proteomes" id="UP001312893"/>
    </source>
</evidence>
<sequence length="93" mass="10630">MAFIAELTPYKLPTGFREGKYVIRICIVGIWTIPEPKECGLIWHKAMVIFASAAIGEWPYGGHFSVRQRGQPNIDLLICDKQHKWLSVVYLIV</sequence>
<organism evidence="1 2">
    <name type="scientific">Raoultella lignicola</name>
    <dbReference type="NCBI Taxonomy" id="3040939"/>
    <lineage>
        <taxon>Bacteria</taxon>
        <taxon>Pseudomonadati</taxon>
        <taxon>Pseudomonadota</taxon>
        <taxon>Gammaproteobacteria</taxon>
        <taxon>Enterobacterales</taxon>
        <taxon>Enterobacteriaceae</taxon>
        <taxon>Klebsiella/Raoultella group</taxon>
        <taxon>Raoultella</taxon>
    </lineage>
</organism>
<keyword evidence="2" id="KW-1185">Reference proteome</keyword>
<comment type="caution">
    <text evidence="1">The sequence shown here is derived from an EMBL/GenBank/DDBJ whole genome shotgun (WGS) entry which is preliminary data.</text>
</comment>
<accession>A0ABU9F315</accession>